<keyword evidence="1 5" id="KW-0479">Metal-binding</keyword>
<feature type="compositionally biased region" description="Low complexity" evidence="6">
    <location>
        <begin position="789"/>
        <end position="808"/>
    </location>
</feature>
<feature type="compositionally biased region" description="Low complexity" evidence="6">
    <location>
        <begin position="913"/>
        <end position="922"/>
    </location>
</feature>
<feature type="zinc finger region" description="C3H1-type" evidence="5">
    <location>
        <begin position="11"/>
        <end position="38"/>
    </location>
</feature>
<feature type="compositionally biased region" description="Gly residues" evidence="6">
    <location>
        <begin position="1019"/>
        <end position="1028"/>
    </location>
</feature>
<accession>A0A0G4GT98</accession>
<protein>
    <recommendedName>
        <fullName evidence="7">C3H1-type domain-containing protein</fullName>
    </recommendedName>
</protein>
<dbReference type="GO" id="GO:0003729">
    <property type="term" value="F:mRNA binding"/>
    <property type="evidence" value="ECO:0007669"/>
    <property type="project" value="InterPro"/>
</dbReference>
<feature type="compositionally biased region" description="Low complexity" evidence="6">
    <location>
        <begin position="175"/>
        <end position="191"/>
    </location>
</feature>
<reference evidence="8" key="1">
    <citation type="submission" date="2014-11" db="EMBL/GenBank/DDBJ databases">
        <authorList>
            <person name="Otto D Thomas"/>
            <person name="Naeem Raeece"/>
        </authorList>
    </citation>
    <scope>NUCLEOTIDE SEQUENCE</scope>
</reference>
<dbReference type="PANTHER" id="PTHR12547:SF18">
    <property type="entry name" value="PROTEIN TIS11"/>
    <property type="match status" value="1"/>
</dbReference>
<feature type="compositionally biased region" description="Gly residues" evidence="6">
    <location>
        <begin position="379"/>
        <end position="391"/>
    </location>
</feature>
<dbReference type="SUPFAM" id="SSF90229">
    <property type="entry name" value="CCCH zinc finger"/>
    <property type="match status" value="3"/>
</dbReference>
<dbReference type="VEuPathDB" id="CryptoDB:Cvel_23282"/>
<evidence type="ECO:0000256" key="6">
    <source>
        <dbReference type="SAM" id="MobiDB-lite"/>
    </source>
</evidence>
<evidence type="ECO:0000256" key="4">
    <source>
        <dbReference type="ARBA" id="ARBA00022833"/>
    </source>
</evidence>
<dbReference type="InterPro" id="IPR045877">
    <property type="entry name" value="ZFP36-like"/>
</dbReference>
<organism evidence="8">
    <name type="scientific">Chromera velia CCMP2878</name>
    <dbReference type="NCBI Taxonomy" id="1169474"/>
    <lineage>
        <taxon>Eukaryota</taxon>
        <taxon>Sar</taxon>
        <taxon>Alveolata</taxon>
        <taxon>Colpodellida</taxon>
        <taxon>Chromeraceae</taxon>
        <taxon>Chromera</taxon>
    </lineage>
</organism>
<sequence>MSKSNLTKPQLIKTQLCPWNLQGRCRRGPTCNYAHSIEEMKTRPDLRYTSWCRDFIRNGTCPRGQHCNFAHSGEQLRSTTAVYKTQFCPQWRAGRKCHFGKHCRFAHGDHELRTTSLSKMADEIREQDDLARHAFGGGGSGGESSRHGGGEREMTPHSAPSGGPREEYERSSVEAGDLADGASPSAASAGLEGFHSAPDSSSMKAAVSAMRQQQQQHVGGGVPGGRAPQQQQTQKRNAWTDREGHGHGGSGTGPVRGRPLAGVSMGRNGAAQAPGSASEALQVPIKGQPPWKQQQQQQGGGREPKSSSAALWIPPVGSNSAQEGQVWSGGKAVERSRGGGREGNTYPGGMSGRLISSHSSPHQGIPVQVQGLGSADEGVQGGHGGLNGNGVGHPREGRPPSLPPSWPEMRGGHGTGSSASAFSAPQGGRGRPDHSRLHPQQQQQQQVPSSSSRDDLSGAYQGAAGQRPFASLPVSMFGMQGDQKGGRIGGERDPQAMPSSLVTGGGGGISEQQLQLQQQQSLQALGELAGLYSHLQLQGGAEILEGGRPPSSMSAGVDTVRGVPLAGGEEGLAETGEAEVSASTAAAAAAAGGMSGGGAGGGRGAGRGGGRGGMMMMGGAAGGWEWITEGRMGPRPPRLMQATAPSSSSSGPGPLPPTPSRGTAQETSQDHGRGSLPVFVEGGGFAYPLAFPLLTPVQGAGRGSAAVLGPSSLHSRLAFPNFALAHSAPPMGGSDDVQPHLASVDRALQLNAAAAGSNAGSAGGGGAVLRARTADMNGSPEWMQVLRNQTQQQQQQGGIQSHQQQQGGMAPFCPTPPPMVDTSNVGGPSADLSAVSTPARAGGGFPFPTPSSNSRVQAGSRLLQTQPRQTGGMNAEEANLQPDESQFDWIPSIFRDSPPPPESSRGMGGEGGQPQQQGVHPSAGGGGSVPPAPAFPFPLEMLNPNQQSPPSQRPIMRNGGADTGPAGMQQAWEAGASGVMPACAEGEEEQRISASWGEGQGNEPLRRAAQWPLPSGSTHTGGEGGSGSVGISVDVQQVNEQGQRGQPQTKGAPLKSFRESGLPFSFYLHSLDFFAFSTVSLVLCRWELVDPCHMDVMTFLYSYSSRVWPKGVGAKAYL</sequence>
<feature type="compositionally biased region" description="Basic and acidic residues" evidence="6">
    <location>
        <begin position="144"/>
        <end position="155"/>
    </location>
</feature>
<dbReference type="Pfam" id="PF00642">
    <property type="entry name" value="zf-CCCH"/>
    <property type="match status" value="2"/>
</dbReference>
<evidence type="ECO:0000256" key="1">
    <source>
        <dbReference type="ARBA" id="ARBA00022723"/>
    </source>
</evidence>
<keyword evidence="4 5" id="KW-0862">Zinc</keyword>
<feature type="zinc finger region" description="C3H1-type" evidence="5">
    <location>
        <begin position="46"/>
        <end position="74"/>
    </location>
</feature>
<proteinExistence type="predicted"/>
<evidence type="ECO:0000259" key="7">
    <source>
        <dbReference type="PROSITE" id="PS50103"/>
    </source>
</evidence>
<feature type="zinc finger region" description="C3H1-type" evidence="5">
    <location>
        <begin position="83"/>
        <end position="110"/>
    </location>
</feature>
<evidence type="ECO:0000256" key="2">
    <source>
        <dbReference type="ARBA" id="ARBA00022737"/>
    </source>
</evidence>
<feature type="domain" description="C3H1-type" evidence="7">
    <location>
        <begin position="46"/>
        <end position="74"/>
    </location>
</feature>
<dbReference type="SMART" id="SM00356">
    <property type="entry name" value="ZnF_C3H1"/>
    <property type="match status" value="3"/>
</dbReference>
<feature type="domain" description="C3H1-type" evidence="7">
    <location>
        <begin position="11"/>
        <end position="38"/>
    </location>
</feature>
<dbReference type="InterPro" id="IPR036855">
    <property type="entry name" value="Znf_CCCH_sf"/>
</dbReference>
<name>A0A0G4GT98_9ALVE</name>
<feature type="region of interest" description="Disordered" evidence="6">
    <location>
        <begin position="1008"/>
        <end position="1030"/>
    </location>
</feature>
<dbReference type="GO" id="GO:0008270">
    <property type="term" value="F:zinc ion binding"/>
    <property type="evidence" value="ECO:0007669"/>
    <property type="project" value="UniProtKB-KW"/>
</dbReference>
<dbReference type="InterPro" id="IPR000571">
    <property type="entry name" value="Znf_CCCH"/>
</dbReference>
<dbReference type="PANTHER" id="PTHR12547">
    <property type="entry name" value="CCCH ZINC FINGER/TIS11-RELATED"/>
    <property type="match status" value="1"/>
</dbReference>
<evidence type="ECO:0000256" key="3">
    <source>
        <dbReference type="ARBA" id="ARBA00022771"/>
    </source>
</evidence>
<gene>
    <name evidence="8" type="ORF">Cvel_23282</name>
</gene>
<dbReference type="AlphaFoldDB" id="A0A0G4GT98"/>
<feature type="region of interest" description="Disordered" evidence="6">
    <location>
        <begin position="984"/>
        <end position="1003"/>
    </location>
</feature>
<dbReference type="Gene3D" id="4.10.1000.10">
    <property type="entry name" value="Zinc finger, CCCH-type"/>
    <property type="match status" value="3"/>
</dbReference>
<feature type="region of interest" description="Disordered" evidence="6">
    <location>
        <begin position="890"/>
        <end position="968"/>
    </location>
</feature>
<feature type="region of interest" description="Disordered" evidence="6">
    <location>
        <begin position="132"/>
        <end position="508"/>
    </location>
</feature>
<evidence type="ECO:0000313" key="8">
    <source>
        <dbReference type="EMBL" id="CEM33893.1"/>
    </source>
</evidence>
<feature type="region of interest" description="Disordered" evidence="6">
    <location>
        <begin position="628"/>
        <end position="677"/>
    </location>
</feature>
<feature type="compositionally biased region" description="Low complexity" evidence="6">
    <location>
        <begin position="642"/>
        <end position="652"/>
    </location>
</feature>
<keyword evidence="2" id="KW-0677">Repeat</keyword>
<feature type="compositionally biased region" description="Low complexity" evidence="6">
    <location>
        <begin position="286"/>
        <end position="297"/>
    </location>
</feature>
<dbReference type="PROSITE" id="PS50103">
    <property type="entry name" value="ZF_C3H1"/>
    <property type="match status" value="3"/>
</dbReference>
<feature type="domain" description="C3H1-type" evidence="7">
    <location>
        <begin position="83"/>
        <end position="110"/>
    </location>
</feature>
<feature type="region of interest" description="Disordered" evidence="6">
    <location>
        <begin position="788"/>
        <end position="858"/>
    </location>
</feature>
<dbReference type="EMBL" id="CDMZ01001527">
    <property type="protein sequence ID" value="CEM33893.1"/>
    <property type="molecule type" value="Genomic_DNA"/>
</dbReference>
<keyword evidence="3 5" id="KW-0863">Zinc-finger</keyword>
<evidence type="ECO:0000256" key="5">
    <source>
        <dbReference type="PROSITE-ProRule" id="PRU00723"/>
    </source>
</evidence>